<feature type="domain" description="Polysaccharide pyruvyl transferase" evidence="1">
    <location>
        <begin position="14"/>
        <end position="308"/>
    </location>
</feature>
<sequence>MKKVGLFTFHRARNIGTSLQAYALQKYLETCGEMVEIVDYRPWYIEESFGIFIKSLYKKSRNSIKGIIIFWIKTILRMPFAARREYNFKTFWKENFRISEKSYGTYEELQNTELDYTHCVYGSDQIWNPDLTEGIDNVYFGMFNSGIIHFSYAASIGKDKLKDGEVEKIIDGINNLSFVGVREKSAKAALKRKYNGDIQINIDPTLLLEKKEWMKFIKENPIKSEYVFVYVLEKNQELIEVAKTIAEQENLKIVFLDLKNYFGKRGISKYTAGPSEFLNYIYHAKYVITNSFHGTVFSIIFHKQFFSIPFQERGTRVVDLLEMLGISERIIYKKDEMYDIKQHIDYENVEKRIEDNRECSRKYIINALGMERA</sequence>
<dbReference type="InterPro" id="IPR007345">
    <property type="entry name" value="Polysacch_pyruvyl_Trfase"/>
</dbReference>
<dbReference type="AlphaFoldDB" id="A0A7X2P191"/>
<proteinExistence type="predicted"/>
<evidence type="ECO:0000259" key="1">
    <source>
        <dbReference type="Pfam" id="PF04230"/>
    </source>
</evidence>
<dbReference type="EMBL" id="VUMS01000004">
    <property type="protein sequence ID" value="MST65638.1"/>
    <property type="molecule type" value="Genomic_DNA"/>
</dbReference>
<reference evidence="2 3" key="1">
    <citation type="submission" date="2019-08" db="EMBL/GenBank/DDBJ databases">
        <title>In-depth cultivation of the pig gut microbiome towards novel bacterial diversity and tailored functional studies.</title>
        <authorList>
            <person name="Wylensek D."/>
            <person name="Hitch T.C.A."/>
            <person name="Clavel T."/>
        </authorList>
    </citation>
    <scope>NUCLEOTIDE SEQUENCE [LARGE SCALE GENOMIC DNA]</scope>
    <source>
        <strain evidence="2 3">BSM-380-WT-5A</strain>
    </source>
</reference>
<dbReference type="Pfam" id="PF04230">
    <property type="entry name" value="PS_pyruv_trans"/>
    <property type="match status" value="1"/>
</dbReference>
<protein>
    <submittedName>
        <fullName evidence="2">Polysaccharide pyruvyl transferase family protein</fullName>
    </submittedName>
</protein>
<comment type="caution">
    <text evidence="2">The sequence shown here is derived from an EMBL/GenBank/DDBJ whole genome shotgun (WGS) entry which is preliminary data.</text>
</comment>
<dbReference type="Proteomes" id="UP000440513">
    <property type="component" value="Unassembled WGS sequence"/>
</dbReference>
<keyword evidence="2" id="KW-0808">Transferase</keyword>
<organism evidence="2 3">
    <name type="scientific">Oliverpabstia intestinalis</name>
    <dbReference type="NCBI Taxonomy" id="2606633"/>
    <lineage>
        <taxon>Bacteria</taxon>
        <taxon>Bacillati</taxon>
        <taxon>Bacillota</taxon>
        <taxon>Clostridia</taxon>
        <taxon>Lachnospirales</taxon>
        <taxon>Lachnospiraceae</taxon>
        <taxon>Oliverpabstia</taxon>
    </lineage>
</organism>
<dbReference type="RefSeq" id="WP_154431420.1">
    <property type="nucleotide sequence ID" value="NZ_VUMS01000004.1"/>
</dbReference>
<dbReference type="GO" id="GO:0016740">
    <property type="term" value="F:transferase activity"/>
    <property type="evidence" value="ECO:0007669"/>
    <property type="project" value="UniProtKB-KW"/>
</dbReference>
<name>A0A7X2P191_9FIRM</name>
<accession>A0A7X2P191</accession>
<gene>
    <name evidence="2" type="ORF">FYJ57_02575</name>
</gene>
<evidence type="ECO:0000313" key="3">
    <source>
        <dbReference type="Proteomes" id="UP000440513"/>
    </source>
</evidence>
<evidence type="ECO:0000313" key="2">
    <source>
        <dbReference type="EMBL" id="MST65638.1"/>
    </source>
</evidence>
<keyword evidence="3" id="KW-1185">Reference proteome</keyword>